<sequence>MTGAAKIIAAEKGIPVLNPEQSRYCKWSLSNYVTAARWEGAVGREAKPGDLPVTKR</sequence>
<gene>
    <name evidence="1" type="ORF">EVA_13914</name>
</gene>
<accession>J9GF47</accession>
<organism evidence="1">
    <name type="scientific">gut metagenome</name>
    <dbReference type="NCBI Taxonomy" id="749906"/>
    <lineage>
        <taxon>unclassified sequences</taxon>
        <taxon>metagenomes</taxon>
        <taxon>organismal metagenomes</taxon>
    </lineage>
</organism>
<dbReference type="AlphaFoldDB" id="J9GF47"/>
<proteinExistence type="predicted"/>
<comment type="caution">
    <text evidence="1">The sequence shown here is derived from an EMBL/GenBank/DDBJ whole genome shotgun (WGS) entry which is preliminary data.</text>
</comment>
<feature type="non-terminal residue" evidence="1">
    <location>
        <position position="56"/>
    </location>
</feature>
<name>J9GF47_9ZZZZ</name>
<dbReference type="EMBL" id="AMCI01004493">
    <property type="protein sequence ID" value="EJW97979.1"/>
    <property type="molecule type" value="Genomic_DNA"/>
</dbReference>
<reference evidence="1" key="1">
    <citation type="journal article" date="2012" name="PLoS ONE">
        <title>Gene sets for utilization of primary and secondary nutrition supplies in the distal gut of endangered iberian lynx.</title>
        <authorList>
            <person name="Alcaide M."/>
            <person name="Messina E."/>
            <person name="Richter M."/>
            <person name="Bargiela R."/>
            <person name="Peplies J."/>
            <person name="Huws S.A."/>
            <person name="Newbold C.J."/>
            <person name="Golyshin P.N."/>
            <person name="Simon M.A."/>
            <person name="Lopez G."/>
            <person name="Yakimov M.M."/>
            <person name="Ferrer M."/>
        </authorList>
    </citation>
    <scope>NUCLEOTIDE SEQUENCE</scope>
</reference>
<evidence type="ECO:0000313" key="1">
    <source>
        <dbReference type="EMBL" id="EJW97979.1"/>
    </source>
</evidence>
<protein>
    <submittedName>
        <fullName evidence="1">Uncharacterized protein</fullName>
    </submittedName>
</protein>